<evidence type="ECO:0000256" key="8">
    <source>
        <dbReference type="SAM" id="SignalP"/>
    </source>
</evidence>
<evidence type="ECO:0000256" key="7">
    <source>
        <dbReference type="SAM" id="MobiDB-lite"/>
    </source>
</evidence>
<dbReference type="Proteomes" id="UP000504632">
    <property type="component" value="Chromosome 1"/>
</dbReference>
<feature type="signal peptide" evidence="8">
    <location>
        <begin position="1"/>
        <end position="25"/>
    </location>
</feature>
<evidence type="ECO:0000256" key="4">
    <source>
        <dbReference type="ARBA" id="ARBA00022729"/>
    </source>
</evidence>
<protein>
    <submittedName>
        <fullName evidence="10">Fibroblast growth factor-binding protein 1</fullName>
    </submittedName>
</protein>
<feature type="chain" id="PRO_5026976430" evidence="8">
    <location>
        <begin position="26"/>
        <end position="223"/>
    </location>
</feature>
<feature type="compositionally biased region" description="Polar residues" evidence="7">
    <location>
        <begin position="49"/>
        <end position="69"/>
    </location>
</feature>
<dbReference type="AlphaFoldDB" id="A0A6J2WLA2"/>
<evidence type="ECO:0000313" key="9">
    <source>
        <dbReference type="Proteomes" id="UP000504632"/>
    </source>
</evidence>
<dbReference type="GO" id="GO:0005576">
    <property type="term" value="C:extracellular region"/>
    <property type="evidence" value="ECO:0007669"/>
    <property type="project" value="UniProtKB-SubCell"/>
</dbReference>
<evidence type="ECO:0000256" key="5">
    <source>
        <dbReference type="ARBA" id="ARBA00023157"/>
    </source>
</evidence>
<name>A0A6J2WLA2_CHACN</name>
<gene>
    <name evidence="10" type="primary">fgfbp1a</name>
</gene>
<dbReference type="OrthoDB" id="8875908at2759"/>
<dbReference type="PANTHER" id="PTHR15258:SF2">
    <property type="entry name" value="FIBROBLAST GROWTH FACTOR-BINDING PROTEIN 1"/>
    <property type="match status" value="1"/>
</dbReference>
<feature type="region of interest" description="Disordered" evidence="7">
    <location>
        <begin position="28"/>
        <end position="74"/>
    </location>
</feature>
<evidence type="ECO:0000256" key="6">
    <source>
        <dbReference type="ARBA" id="ARBA00023183"/>
    </source>
</evidence>
<dbReference type="InParanoid" id="A0A6J2WLA2"/>
<keyword evidence="3" id="KW-0964">Secreted</keyword>
<dbReference type="CTD" id="799002"/>
<keyword evidence="4 8" id="KW-0732">Signal</keyword>
<comment type="subcellular location">
    <subcellularLocation>
        <location evidence="1">Secreted</location>
    </subcellularLocation>
</comment>
<comment type="similarity">
    <text evidence="2">Belongs to the fibroblast growth factor-binding protein family.</text>
</comment>
<reference evidence="10" key="1">
    <citation type="submission" date="2025-08" db="UniProtKB">
        <authorList>
            <consortium name="RefSeq"/>
        </authorList>
    </citation>
    <scope>IDENTIFICATION</scope>
</reference>
<dbReference type="RefSeq" id="XP_030646325.1">
    <property type="nucleotide sequence ID" value="XM_030790465.1"/>
</dbReference>
<evidence type="ECO:0000256" key="2">
    <source>
        <dbReference type="ARBA" id="ARBA00008326"/>
    </source>
</evidence>
<keyword evidence="9" id="KW-1185">Reference proteome</keyword>
<dbReference type="PANTHER" id="PTHR15258">
    <property type="entry name" value="FGF BINDING PROTEIN-RELATED"/>
    <property type="match status" value="1"/>
</dbReference>
<feature type="compositionally biased region" description="Basic and acidic residues" evidence="7">
    <location>
        <begin position="36"/>
        <end position="48"/>
    </location>
</feature>
<dbReference type="GeneID" id="115826582"/>
<dbReference type="GO" id="GO:0007267">
    <property type="term" value="P:cell-cell signaling"/>
    <property type="evidence" value="ECO:0007669"/>
    <property type="project" value="TreeGrafter"/>
</dbReference>
<sequence length="223" mass="24623">MMCIKNVVVVLIVACIAQQLWEVNCQEGKGRKGRNNGKEKGRGRKDNSSPKPSAPSSVRSDSGPKTSSGKGVFKGRFSKDKAQCTWVATGEDVFVLGVNCKKETESFDCEYVAKPNACPQYASKSKTYWKQIARSLKKQKRLCHDATSLVRAGMCRKAPNDAHFKLNVAPSAQVANPQSQSTQSSSKLCPERVDRQRLAAEYCSSSWSSLCTFFFSMIENEDC</sequence>
<dbReference type="Pfam" id="PF06473">
    <property type="entry name" value="FGF-BP1"/>
    <property type="match status" value="1"/>
</dbReference>
<evidence type="ECO:0000313" key="10">
    <source>
        <dbReference type="RefSeq" id="XP_030646325.1"/>
    </source>
</evidence>
<organism evidence="9 10">
    <name type="scientific">Chanos chanos</name>
    <name type="common">Milkfish</name>
    <name type="synonym">Mugil chanos</name>
    <dbReference type="NCBI Taxonomy" id="29144"/>
    <lineage>
        <taxon>Eukaryota</taxon>
        <taxon>Metazoa</taxon>
        <taxon>Chordata</taxon>
        <taxon>Craniata</taxon>
        <taxon>Vertebrata</taxon>
        <taxon>Euteleostomi</taxon>
        <taxon>Actinopterygii</taxon>
        <taxon>Neopterygii</taxon>
        <taxon>Teleostei</taxon>
        <taxon>Ostariophysi</taxon>
        <taxon>Gonorynchiformes</taxon>
        <taxon>Chanidae</taxon>
        <taxon>Chanos</taxon>
    </lineage>
</organism>
<dbReference type="InterPro" id="IPR010510">
    <property type="entry name" value="FGF1-bd"/>
</dbReference>
<keyword evidence="5" id="KW-1015">Disulfide bond</keyword>
<evidence type="ECO:0000256" key="3">
    <source>
        <dbReference type="ARBA" id="ARBA00022525"/>
    </source>
</evidence>
<proteinExistence type="inferred from homology"/>
<evidence type="ECO:0000256" key="1">
    <source>
        <dbReference type="ARBA" id="ARBA00004613"/>
    </source>
</evidence>
<accession>A0A6J2WLA2</accession>
<dbReference type="GO" id="GO:0019838">
    <property type="term" value="F:growth factor binding"/>
    <property type="evidence" value="ECO:0007669"/>
    <property type="project" value="UniProtKB-KW"/>
</dbReference>
<keyword evidence="6" id="KW-0340">Growth factor binding</keyword>